<evidence type="ECO:0008006" key="4">
    <source>
        <dbReference type="Google" id="ProtNLM"/>
    </source>
</evidence>
<dbReference type="GO" id="GO:0010997">
    <property type="term" value="F:anaphase-promoting complex binding"/>
    <property type="evidence" value="ECO:0007669"/>
    <property type="project" value="InterPro"/>
</dbReference>
<gene>
    <name evidence="2" type="ORF">AMTR_s00048p00076900</name>
</gene>
<feature type="region of interest" description="Disordered" evidence="1">
    <location>
        <begin position="1"/>
        <end position="50"/>
    </location>
</feature>
<dbReference type="PANTHER" id="PTHR37387:SF1">
    <property type="entry name" value="PROTEIN SAMBA"/>
    <property type="match status" value="1"/>
</dbReference>
<dbReference type="EMBL" id="KI392502">
    <property type="protein sequence ID" value="ERN15516.1"/>
    <property type="molecule type" value="Genomic_DNA"/>
</dbReference>
<keyword evidence="3" id="KW-1185">Reference proteome</keyword>
<reference evidence="3" key="1">
    <citation type="journal article" date="2013" name="Science">
        <title>The Amborella genome and the evolution of flowering plants.</title>
        <authorList>
            <consortium name="Amborella Genome Project"/>
        </authorList>
    </citation>
    <scope>NUCLEOTIDE SEQUENCE [LARGE SCALE GENOMIC DNA]</scope>
</reference>
<dbReference type="GO" id="GO:0046621">
    <property type="term" value="P:negative regulation of organ growth"/>
    <property type="evidence" value="ECO:0007669"/>
    <property type="project" value="InterPro"/>
</dbReference>
<proteinExistence type="predicted"/>
<feature type="compositionally biased region" description="Low complexity" evidence="1">
    <location>
        <begin position="1"/>
        <end position="14"/>
    </location>
</feature>
<dbReference type="InterPro" id="IPR037547">
    <property type="entry name" value="SAMBA"/>
</dbReference>
<dbReference type="OMA" id="DMEREHA"/>
<evidence type="ECO:0000256" key="1">
    <source>
        <dbReference type="SAM" id="MobiDB-lite"/>
    </source>
</evidence>
<dbReference type="AlphaFoldDB" id="U5CQS3"/>
<dbReference type="Gramene" id="ERN15516">
    <property type="protein sequence ID" value="ERN15516"/>
    <property type="gene ID" value="AMTR_s00048p00076900"/>
</dbReference>
<accession>U5CQS3</accession>
<sequence>MSSPARSSVSATSIGGHGSNAGGGTGDNDNNANSSHSPFPSDFKSAQDRKEEAMIVLKSDVMAALQKEVKSLDEDSWKFAGPRSQIHLISRAATLGSLPDMEREHARP</sequence>
<dbReference type="eggNOG" id="ENOG502S622">
    <property type="taxonomic scope" value="Eukaryota"/>
</dbReference>
<name>U5CQS3_AMBTC</name>
<feature type="compositionally biased region" description="Gly residues" evidence="1">
    <location>
        <begin position="15"/>
        <end position="26"/>
    </location>
</feature>
<organism evidence="2 3">
    <name type="scientific">Amborella trichopoda</name>
    <dbReference type="NCBI Taxonomy" id="13333"/>
    <lineage>
        <taxon>Eukaryota</taxon>
        <taxon>Viridiplantae</taxon>
        <taxon>Streptophyta</taxon>
        <taxon>Embryophyta</taxon>
        <taxon>Tracheophyta</taxon>
        <taxon>Spermatophyta</taxon>
        <taxon>Magnoliopsida</taxon>
        <taxon>Amborellales</taxon>
        <taxon>Amborellaceae</taxon>
        <taxon>Amborella</taxon>
    </lineage>
</organism>
<protein>
    <recommendedName>
        <fullName evidence="4">Protein SAMBA</fullName>
    </recommendedName>
</protein>
<dbReference type="Proteomes" id="UP000017836">
    <property type="component" value="Unassembled WGS sequence"/>
</dbReference>
<dbReference type="OrthoDB" id="1935166at2759"/>
<dbReference type="HOGENOM" id="CLU_159573_1_0_1"/>
<dbReference type="PANTHER" id="PTHR37387">
    <property type="entry name" value="PROTEIN SAMBA"/>
    <property type="match status" value="1"/>
</dbReference>
<evidence type="ECO:0000313" key="2">
    <source>
        <dbReference type="EMBL" id="ERN15516.1"/>
    </source>
</evidence>
<evidence type="ECO:0000313" key="3">
    <source>
        <dbReference type="Proteomes" id="UP000017836"/>
    </source>
</evidence>
<dbReference type="KEGG" id="atr:18443805"/>